<feature type="transmembrane region" description="Helical" evidence="5">
    <location>
        <begin position="74"/>
        <end position="95"/>
    </location>
</feature>
<dbReference type="Proteomes" id="UP000274391">
    <property type="component" value="Unassembled WGS sequence"/>
</dbReference>
<dbReference type="PIRSF" id="PIRSF015596">
    <property type="entry name" value="5_alpha-SR2"/>
    <property type="match status" value="1"/>
</dbReference>
<accession>A0A3P3VYM0</accession>
<keyword evidence="2 5" id="KW-0812">Transmembrane</keyword>
<dbReference type="PROSITE" id="PS50244">
    <property type="entry name" value="S5A_REDUCTASE"/>
    <property type="match status" value="1"/>
</dbReference>
<comment type="caution">
    <text evidence="7">The sequence shown here is derived from an EMBL/GenBank/DDBJ whole genome shotgun (WGS) entry which is preliminary data.</text>
</comment>
<keyword evidence="4 5" id="KW-0472">Membrane</keyword>
<feature type="transmembrane region" description="Helical" evidence="5">
    <location>
        <begin position="201"/>
        <end position="225"/>
    </location>
</feature>
<dbReference type="FunFam" id="1.20.120.1630:FF:000014">
    <property type="entry name" value="Steroid 5-alpha reductase, putative"/>
    <property type="match status" value="1"/>
</dbReference>
<feature type="transmembrane region" description="Helical" evidence="5">
    <location>
        <begin position="107"/>
        <end position="128"/>
    </location>
</feature>
<feature type="domain" description="3-oxo-5-alpha-steroid 4-dehydrogenase C-terminal" evidence="6">
    <location>
        <begin position="106"/>
        <end position="254"/>
    </location>
</feature>
<evidence type="ECO:0000256" key="1">
    <source>
        <dbReference type="ARBA" id="ARBA00004141"/>
    </source>
</evidence>
<dbReference type="Gene3D" id="1.20.120.1630">
    <property type="match status" value="1"/>
</dbReference>
<evidence type="ECO:0000256" key="3">
    <source>
        <dbReference type="ARBA" id="ARBA00022989"/>
    </source>
</evidence>
<dbReference type="GO" id="GO:0003865">
    <property type="term" value="F:3-oxo-5-alpha-steroid 4-dehydrogenase activity"/>
    <property type="evidence" value="ECO:0007669"/>
    <property type="project" value="InterPro"/>
</dbReference>
<evidence type="ECO:0000313" key="7">
    <source>
        <dbReference type="EMBL" id="RRJ87902.1"/>
    </source>
</evidence>
<dbReference type="RefSeq" id="WP_124969931.1">
    <property type="nucleotide sequence ID" value="NZ_RQVS01000003.1"/>
</dbReference>
<gene>
    <name evidence="7" type="ORF">EG850_03355</name>
</gene>
<protein>
    <submittedName>
        <fullName evidence="7">3-oxo-5-alpha-steroid 4-dehydrogenase</fullName>
    </submittedName>
</protein>
<evidence type="ECO:0000313" key="8">
    <source>
        <dbReference type="Proteomes" id="UP000274391"/>
    </source>
</evidence>
<sequence length="254" mass="29049">MAEQWFIWLVIAWISLGVVSFIALLFIDVPYGKQYGTKTRAWGPGIPNQLGWFIMEAVVLVSFFGTFATMNASWSSPTLLFAALLTIHYVNRALIYPWRTRTRGKKIPLSMFLMSTVFNTMNGFLLGWEFALYADRDVSWFADPRFNVGMLLFICGMVLNMHSDNVLINLRKGGDTGYYVPHGGGFRYVSSPNLLGEITEWAGFALLTWTWSGLAFFVWTAANLVPRARANHRWYRDEFPDYPTNRKALIPGIW</sequence>
<dbReference type="PANTHER" id="PTHR10556">
    <property type="entry name" value="3-OXO-5-ALPHA-STEROID 4-DEHYDROGENASE"/>
    <property type="match status" value="1"/>
</dbReference>
<dbReference type="InterPro" id="IPR001104">
    <property type="entry name" value="3-oxo-5_a-steroid_4-DH_C"/>
</dbReference>
<dbReference type="EMBL" id="RQVS01000003">
    <property type="protein sequence ID" value="RRJ87902.1"/>
    <property type="molecule type" value="Genomic_DNA"/>
</dbReference>
<evidence type="ECO:0000259" key="6">
    <source>
        <dbReference type="Pfam" id="PF02544"/>
    </source>
</evidence>
<keyword evidence="3 5" id="KW-1133">Transmembrane helix</keyword>
<dbReference type="AlphaFoldDB" id="A0A3P3VYM0"/>
<dbReference type="InterPro" id="IPR039357">
    <property type="entry name" value="SRD5A/TECR"/>
</dbReference>
<dbReference type="GO" id="GO:0016020">
    <property type="term" value="C:membrane"/>
    <property type="evidence" value="ECO:0007669"/>
    <property type="project" value="UniProtKB-SubCell"/>
</dbReference>
<name>A0A3P3VYM0_9MICO</name>
<dbReference type="InterPro" id="IPR016636">
    <property type="entry name" value="3-oxo-5-alpha-steroid_4-DH"/>
</dbReference>
<feature type="transmembrane region" description="Helical" evidence="5">
    <location>
        <begin position="50"/>
        <end position="68"/>
    </location>
</feature>
<feature type="transmembrane region" description="Helical" evidence="5">
    <location>
        <begin position="6"/>
        <end position="29"/>
    </location>
</feature>
<comment type="subcellular location">
    <subcellularLocation>
        <location evidence="1">Membrane</location>
        <topology evidence="1">Multi-pass membrane protein</topology>
    </subcellularLocation>
</comment>
<proteinExistence type="predicted"/>
<dbReference type="PANTHER" id="PTHR10556:SF43">
    <property type="entry name" value="STEROID 5-ALPHA-REDUCTASE DET2"/>
    <property type="match status" value="1"/>
</dbReference>
<evidence type="ECO:0000256" key="2">
    <source>
        <dbReference type="ARBA" id="ARBA00022692"/>
    </source>
</evidence>
<organism evidence="7 8">
    <name type="scientific">Gulosibacter macacae</name>
    <dbReference type="NCBI Taxonomy" id="2488791"/>
    <lineage>
        <taxon>Bacteria</taxon>
        <taxon>Bacillati</taxon>
        <taxon>Actinomycetota</taxon>
        <taxon>Actinomycetes</taxon>
        <taxon>Micrococcales</taxon>
        <taxon>Microbacteriaceae</taxon>
        <taxon>Gulosibacter</taxon>
    </lineage>
</organism>
<keyword evidence="8" id="KW-1185">Reference proteome</keyword>
<reference evidence="7 8" key="1">
    <citation type="submission" date="2018-11" db="EMBL/GenBank/DDBJ databases">
        <title>YIM 102482-1 draft genome.</title>
        <authorList>
            <person name="Li G."/>
            <person name="Jiang Y."/>
        </authorList>
    </citation>
    <scope>NUCLEOTIDE SEQUENCE [LARGE SCALE GENOMIC DNA]</scope>
    <source>
        <strain evidence="7 8">YIM 102482-1</strain>
    </source>
</reference>
<dbReference type="OrthoDB" id="9779233at2"/>
<dbReference type="GO" id="GO:0008202">
    <property type="term" value="P:steroid metabolic process"/>
    <property type="evidence" value="ECO:0007669"/>
    <property type="project" value="InterPro"/>
</dbReference>
<evidence type="ECO:0000256" key="4">
    <source>
        <dbReference type="ARBA" id="ARBA00023136"/>
    </source>
</evidence>
<dbReference type="Pfam" id="PF02544">
    <property type="entry name" value="Steroid_dh"/>
    <property type="match status" value="1"/>
</dbReference>
<evidence type="ECO:0000256" key="5">
    <source>
        <dbReference type="SAM" id="Phobius"/>
    </source>
</evidence>